<reference evidence="1 2" key="1">
    <citation type="journal article" date="2010" name="Nature">
        <title>Genome sequencing and analysis of the model grass Brachypodium distachyon.</title>
        <authorList>
            <consortium name="International Brachypodium Initiative"/>
        </authorList>
    </citation>
    <scope>NUCLEOTIDE SEQUENCE [LARGE SCALE GENOMIC DNA]</scope>
    <source>
        <strain evidence="1 2">Bd21</strain>
    </source>
</reference>
<dbReference type="EnsemblPlants" id="KQJ81938">
    <property type="protein sequence ID" value="KQJ81938"/>
    <property type="gene ID" value="BRADI_5g03934v3"/>
</dbReference>
<dbReference type="Proteomes" id="UP000008810">
    <property type="component" value="Chromosome 5"/>
</dbReference>
<dbReference type="InParanoid" id="A0A0Q3GMH9"/>
<dbReference type="Gramene" id="KQJ81938">
    <property type="protein sequence ID" value="KQJ81938"/>
    <property type="gene ID" value="BRADI_5g03934v3"/>
</dbReference>
<evidence type="ECO:0000313" key="3">
    <source>
        <dbReference type="Proteomes" id="UP000008810"/>
    </source>
</evidence>
<organism evidence="1">
    <name type="scientific">Brachypodium distachyon</name>
    <name type="common">Purple false brome</name>
    <name type="synonym">Trachynia distachya</name>
    <dbReference type="NCBI Taxonomy" id="15368"/>
    <lineage>
        <taxon>Eukaryota</taxon>
        <taxon>Viridiplantae</taxon>
        <taxon>Streptophyta</taxon>
        <taxon>Embryophyta</taxon>
        <taxon>Tracheophyta</taxon>
        <taxon>Spermatophyta</taxon>
        <taxon>Magnoliopsida</taxon>
        <taxon>Liliopsida</taxon>
        <taxon>Poales</taxon>
        <taxon>Poaceae</taxon>
        <taxon>BOP clade</taxon>
        <taxon>Pooideae</taxon>
        <taxon>Stipodae</taxon>
        <taxon>Brachypodieae</taxon>
        <taxon>Brachypodium</taxon>
    </lineage>
</organism>
<dbReference type="EMBL" id="CM000884">
    <property type="protein sequence ID" value="KQJ81938.1"/>
    <property type="molecule type" value="Genomic_DNA"/>
</dbReference>
<protein>
    <submittedName>
        <fullName evidence="1 2">Uncharacterized protein</fullName>
    </submittedName>
</protein>
<name>A0A0Q3GMH9_BRADI</name>
<evidence type="ECO:0000313" key="2">
    <source>
        <dbReference type="EnsemblPlants" id="KQJ81938"/>
    </source>
</evidence>
<reference evidence="1" key="2">
    <citation type="submission" date="2017-06" db="EMBL/GenBank/DDBJ databases">
        <title>WGS assembly of Brachypodium distachyon.</title>
        <authorList>
            <consortium name="The International Brachypodium Initiative"/>
            <person name="Lucas S."/>
            <person name="Harmon-Smith M."/>
            <person name="Lail K."/>
            <person name="Tice H."/>
            <person name="Grimwood J."/>
            <person name="Bruce D."/>
            <person name="Barry K."/>
            <person name="Shu S."/>
            <person name="Lindquist E."/>
            <person name="Wang M."/>
            <person name="Pitluck S."/>
            <person name="Vogel J.P."/>
            <person name="Garvin D.F."/>
            <person name="Mockler T.C."/>
            <person name="Schmutz J."/>
            <person name="Rokhsar D."/>
            <person name="Bevan M.W."/>
        </authorList>
    </citation>
    <scope>NUCLEOTIDE SEQUENCE</scope>
    <source>
        <strain evidence="1">Bd21</strain>
    </source>
</reference>
<dbReference type="AlphaFoldDB" id="A0A0Q3GMH9"/>
<reference evidence="2" key="3">
    <citation type="submission" date="2018-08" db="UniProtKB">
        <authorList>
            <consortium name="EnsemblPlants"/>
        </authorList>
    </citation>
    <scope>IDENTIFICATION</scope>
    <source>
        <strain evidence="2">cv. Bd21</strain>
    </source>
</reference>
<proteinExistence type="predicted"/>
<sequence>MAGKENGYVIYPFCNRLAYPGFMAVFQHNRYYEPAEPDAGNKKAKHVGLCWYLKANALIEYAYHVGAI</sequence>
<keyword evidence="3" id="KW-1185">Reference proteome</keyword>
<evidence type="ECO:0000313" key="1">
    <source>
        <dbReference type="EMBL" id="KQJ81938.1"/>
    </source>
</evidence>
<gene>
    <name evidence="1" type="ORF">BRADI_5g03934v3</name>
</gene>
<accession>A0A0Q3GMH9</accession>